<protein>
    <submittedName>
        <fullName evidence="2">SH3 domain binding protein 2</fullName>
    </submittedName>
</protein>
<dbReference type="HGNC" id="HGNC:10825">
    <property type="gene designation" value="SH3BP2"/>
</dbReference>
<reference evidence="2" key="4">
    <citation type="submission" date="2025-08" db="UniProtKB">
        <authorList>
            <consortium name="Ensembl"/>
        </authorList>
    </citation>
    <scope>IDENTIFICATION</scope>
</reference>
<evidence type="ECO:0000256" key="1">
    <source>
        <dbReference type="SAM" id="MobiDB-lite"/>
    </source>
</evidence>
<gene>
    <name evidence="2" type="primary">SH3BP2</name>
</gene>
<keyword evidence="3" id="KW-1185">Reference proteome</keyword>
<dbReference type="EMBL" id="AL121750">
    <property type="status" value="NOT_ANNOTATED_CDS"/>
    <property type="molecule type" value="Genomic_DNA"/>
</dbReference>
<feature type="region of interest" description="Disordered" evidence="1">
    <location>
        <begin position="1"/>
        <end position="38"/>
    </location>
</feature>
<evidence type="ECO:0000313" key="3">
    <source>
        <dbReference type="Proteomes" id="UP000005640"/>
    </source>
</evidence>
<accession>A0AAQ5BI12</accession>
<dbReference type="Ensembl" id="ENST00000714406.1">
    <property type="protein sequence ID" value="ENSP00000519674.1"/>
    <property type="gene ID" value="ENSG00000087266.18"/>
</dbReference>
<name>A0AAQ5BI12_HUMAN</name>
<reference evidence="2 3" key="1">
    <citation type="journal article" date="2001" name="Nature">
        <title>Initial sequencing and analysis of the human genome.</title>
        <authorList>
            <consortium name="International Human Genome Sequencing Consortium"/>
            <person name="Lander E.S."/>
            <person name="Linton L.M."/>
            <person name="Birren B."/>
            <person name="Nusbaum C."/>
            <person name="Zody M.C."/>
            <person name="Baldwin J."/>
            <person name="Devon K."/>
            <person name="Dewar K."/>
            <person name="Doyle M."/>
            <person name="FitzHugh W."/>
            <person name="Funke R."/>
            <person name="Gage D."/>
            <person name="Harris K."/>
            <person name="Heaford A."/>
            <person name="Howland J."/>
            <person name="Kann L."/>
            <person name="Lehoczky J."/>
            <person name="LeVine R."/>
            <person name="McEwan P."/>
            <person name="McKernan K."/>
            <person name="Meldrim J."/>
            <person name="Mesirov J.P."/>
            <person name="Miranda C."/>
            <person name="Morris W."/>
            <person name="Naylor J."/>
            <person name="Raymond C."/>
            <person name="Rosetti M."/>
            <person name="Santos R."/>
            <person name="Sheridan A."/>
            <person name="Sougnez C."/>
            <person name="Stange-Thomann N."/>
            <person name="Stojanovic N."/>
            <person name="Subramanian A."/>
            <person name="Wyman D."/>
            <person name="Rogers J."/>
            <person name="Sulston J."/>
            <person name="Ainscough R."/>
            <person name="Beck S."/>
            <person name="Bentley D."/>
            <person name="Burton J."/>
            <person name="Clee C."/>
            <person name="Carter N."/>
            <person name="Coulson A."/>
            <person name="Deadman R."/>
            <person name="Deloukas P."/>
            <person name="Dunham A."/>
            <person name="Dunham I."/>
            <person name="Durbin R."/>
            <person name="French L."/>
            <person name="Grafham D."/>
            <person name="Gregory S."/>
            <person name="Hubbard T."/>
            <person name="Humphray S."/>
            <person name="Hunt A."/>
            <person name="Jones M."/>
            <person name="Lloyd C."/>
            <person name="McMurray A."/>
            <person name="Matthews L."/>
            <person name="Mercer S."/>
            <person name="Milne S."/>
            <person name="Mullikin J.C."/>
            <person name="Mungall A."/>
            <person name="Plumb R."/>
            <person name="Ross M."/>
            <person name="Shownkeen R."/>
            <person name="Sims S."/>
            <person name="Waterston R.H."/>
            <person name="Wilson R.K."/>
            <person name="Hillier L.W."/>
            <person name="McPherson J.D."/>
            <person name="Marra M.A."/>
            <person name="Mardis E.R."/>
            <person name="Fulton L.A."/>
            <person name="Chinwalla A.T."/>
            <person name="Pepin K.H."/>
            <person name="Gish W.R."/>
            <person name="Chissoe S.L."/>
            <person name="Wendl M.C."/>
            <person name="Delehaunty K.D."/>
            <person name="Miner T.L."/>
            <person name="Delehaunty A."/>
            <person name="Kramer J.B."/>
            <person name="Cook L.L."/>
            <person name="Fulton R.S."/>
            <person name="Johnson D.L."/>
            <person name="Minx P.J."/>
            <person name="Clifton S.W."/>
            <person name="Hawkins T."/>
            <person name="Branscomb E."/>
            <person name="Predki P."/>
            <person name="Richardson P."/>
            <person name="Wenning S."/>
            <person name="Slezak T."/>
            <person name="Doggett N."/>
            <person name="Cheng J.F."/>
            <person name="Olsen A."/>
            <person name="Lucas S."/>
            <person name="Elkin C."/>
            <person name="Uberbacher E."/>
            <person name="Frazier M."/>
            <person name="Gibbs R.A."/>
            <person name="Muzny D.M."/>
            <person name="Scherer S.E."/>
            <person name="Bouck J.B."/>
            <person name="Sodergren E.J."/>
            <person name="Worley K.C."/>
            <person name="Rives C.M."/>
            <person name="Gorrell J.H."/>
            <person name="Metzker M.L."/>
            <person name="Naylor S.L."/>
            <person name="Kucherlapati R.S."/>
            <person name="Nelson D.L."/>
            <person name="Weinstock G.M."/>
            <person name="Sakaki Y."/>
            <person name="Fujiyama A."/>
            <person name="Hattori M."/>
            <person name="Yada T."/>
            <person name="Toyoda A."/>
            <person name="Itoh T."/>
            <person name="Kawagoe C."/>
            <person name="Watanabe H."/>
            <person name="Totoki Y."/>
            <person name="Taylor T."/>
            <person name="Weissenbach J."/>
            <person name="Heilig R."/>
            <person name="Saurin W."/>
            <person name="Artiguenave F."/>
            <person name="Brottier P."/>
            <person name="Bruls T."/>
            <person name="Pelletier E."/>
            <person name="Robert C."/>
            <person name="Wincker P."/>
            <person name="Smith D.R."/>
            <person name="Doucette-Stamm L."/>
            <person name="Rubenfield M."/>
            <person name="Weinstock K."/>
            <person name="Lee H.M."/>
            <person name="Dubois J."/>
            <person name="Rosenthal A."/>
            <person name="Platzer M."/>
            <person name="Nyakatura G."/>
            <person name="Taudien S."/>
            <person name="Rump A."/>
            <person name="Yang H."/>
            <person name="Yu J."/>
            <person name="Wang J."/>
            <person name="Huang G."/>
            <person name="Gu J."/>
            <person name="Hood L."/>
            <person name="Rowen L."/>
            <person name="Madan A."/>
            <person name="Qin S."/>
            <person name="Davis R.W."/>
            <person name="Federspiel N.A."/>
            <person name="Abola A.P."/>
            <person name="Proctor M.J."/>
            <person name="Myers R.M."/>
            <person name="Schmutz J."/>
            <person name="Dickson M."/>
            <person name="Grimwood J."/>
            <person name="Cox D.R."/>
            <person name="Olson M.V."/>
            <person name="Kaul R."/>
            <person name="Raymond C."/>
            <person name="Shimizu N."/>
            <person name="Kawasaki K."/>
            <person name="Minoshima S."/>
            <person name="Evans G.A."/>
            <person name="Athanasiou M."/>
            <person name="Schultz R."/>
            <person name="Roe B.A."/>
            <person name="Chen F."/>
            <person name="Pan H."/>
            <person name="Ramser J."/>
            <person name="Lehrach H."/>
            <person name="Reinhardt R."/>
            <person name="McCombie W.R."/>
            <person name="de la Bastide M."/>
            <person name="Dedhia N."/>
            <person name="Blocker H."/>
            <person name="Hornischer K."/>
            <person name="Nordsiek G."/>
            <person name="Agarwala R."/>
            <person name="Aravind L."/>
            <person name="Bailey J.A."/>
            <person name="Bateman A."/>
            <person name="Batzoglou S."/>
            <person name="Birney E."/>
            <person name="Bork P."/>
            <person name="Brown D.G."/>
            <person name="Burge C.B."/>
            <person name="Cerutti L."/>
            <person name="Chen H.C."/>
            <person name="Church D."/>
            <person name="Clamp M."/>
            <person name="Copley R.R."/>
            <person name="Doerks T."/>
            <person name="Eddy S.R."/>
            <person name="Eichler E.E."/>
            <person name="Furey T.S."/>
            <person name="Galagan J."/>
            <person name="Gilbert J.G."/>
            <person name="Harmon C."/>
            <person name="Hayashizaki Y."/>
            <person name="Haussler D."/>
            <person name="Hermjakob H."/>
            <person name="Hokamp K."/>
            <person name="Jang W."/>
            <person name="Johnson L.S."/>
            <person name="Jones T.A."/>
            <person name="Kasif S."/>
            <person name="Kaspryzk A."/>
            <person name="Kennedy S."/>
            <person name="Kent W.J."/>
            <person name="Kitts P."/>
            <person name="Koonin E.V."/>
            <person name="Korf I."/>
            <person name="Kulp D."/>
            <person name="Lancet D."/>
            <person name="Lowe T.M."/>
            <person name="McLysaght A."/>
            <person name="Mikkelsen T."/>
            <person name="Moran J.V."/>
            <person name="Mulder N."/>
            <person name="Pollara V.J."/>
            <person name="Ponting C.P."/>
            <person name="Schuler G."/>
            <person name="Schultz J."/>
            <person name="Slater G."/>
            <person name="Smit A.F."/>
            <person name="Stupka E."/>
            <person name="Szustakowski J."/>
            <person name="Thierry-Mieg D."/>
            <person name="Thierry-Mieg J."/>
            <person name="Wagner L."/>
            <person name="Wallis J."/>
            <person name="Wheeler R."/>
            <person name="Williams A."/>
            <person name="Wolf Y.I."/>
            <person name="Wolfe K.H."/>
            <person name="Yang S.P."/>
            <person name="Yeh R.F."/>
            <person name="Collins F."/>
            <person name="Guyer M.S."/>
            <person name="Peterson J."/>
            <person name="Felsenfeld A."/>
            <person name="Wetterstrand K.A."/>
            <person name="Patrinos A."/>
            <person name="Morgan M.J."/>
            <person name="de Jong P."/>
            <person name="Catanese J.J."/>
            <person name="Osoegawa K."/>
            <person name="Shizuya H."/>
            <person name="Choi S."/>
            <person name="Chen Y.J."/>
        </authorList>
    </citation>
    <scope>NUCLEOTIDE SEQUENCE [LARGE SCALE GENOMIC DNA]</scope>
</reference>
<dbReference type="Proteomes" id="UP000005640">
    <property type="component" value="Chromosome 4"/>
</dbReference>
<evidence type="ECO:0000313" key="2">
    <source>
        <dbReference type="Ensembl" id="ENSP00000519674.1"/>
    </source>
</evidence>
<sequence length="105" mass="11077">MAGSGPRPRSWGRREAGARDEAAAAGGRGPGPCRCSQGRRAWIAPGKPAMPAAWTPSSSVAQTGEQWPIIAYCLLELLAQSILLDKPPPGTIASWRLKRCIGLSL</sequence>
<dbReference type="GeneTree" id="ENSGT00390000002216"/>
<organism evidence="2 3">
    <name type="scientific">Homo sapiens</name>
    <name type="common">Human</name>
    <dbReference type="NCBI Taxonomy" id="9606"/>
    <lineage>
        <taxon>Eukaryota</taxon>
        <taxon>Metazoa</taxon>
        <taxon>Chordata</taxon>
        <taxon>Craniata</taxon>
        <taxon>Vertebrata</taxon>
        <taxon>Euteleostomi</taxon>
        <taxon>Mammalia</taxon>
        <taxon>Eutheria</taxon>
        <taxon>Euarchontoglires</taxon>
        <taxon>Primates</taxon>
        <taxon>Haplorrhini</taxon>
        <taxon>Catarrhini</taxon>
        <taxon>Hominidae</taxon>
        <taxon>Homo</taxon>
    </lineage>
</organism>
<feature type="compositionally biased region" description="Basic and acidic residues" evidence="1">
    <location>
        <begin position="12"/>
        <end position="22"/>
    </location>
</feature>
<reference evidence="2 3" key="2">
    <citation type="journal article" date="2004" name="Nature">
        <title>Finishing the euchromatic sequence of the human genome.</title>
        <authorList>
            <consortium name="International Human Genome Sequencing Consortium"/>
        </authorList>
    </citation>
    <scope>NUCLEOTIDE SEQUENCE [LARGE SCALE GENOMIC DNA]</scope>
</reference>
<dbReference type="OpenTargets" id="ENSG00000087266"/>
<reference evidence="2 3" key="3">
    <citation type="journal article" date="2005" name="Nature">
        <title>Generation and annotation of the DNA sequences of human chromosomes 2 and 4.</title>
        <authorList>
            <person name="Hillier L.W."/>
            <person name="Graves T.A."/>
            <person name="Fulton R.S."/>
            <person name="Fulton L.A."/>
            <person name="Pepin K.H."/>
            <person name="Minx P."/>
            <person name="Wagner-McPherson C."/>
            <person name="Layman D."/>
            <person name="Wylie K."/>
            <person name="Sekhon M."/>
            <person name="Becker M.C."/>
            <person name="Fewell G.A."/>
            <person name="Delehaunty K.D."/>
            <person name="Miner T.L."/>
            <person name="Nash W.E."/>
            <person name="Kremitzki C."/>
            <person name="Oddy L."/>
            <person name="Du H."/>
            <person name="Sun H."/>
            <person name="Bradshaw-Cordum H."/>
            <person name="Ali J."/>
            <person name="Carter J."/>
            <person name="Cordes M."/>
            <person name="Harris A."/>
            <person name="Isak A."/>
            <person name="van Brunt A."/>
            <person name="Nguyen C."/>
            <person name="Du F."/>
            <person name="Courtney L."/>
            <person name="Kalicki J."/>
            <person name="Ozersky P."/>
            <person name="Abbott S."/>
            <person name="Armstrong J."/>
            <person name="Belter E.A."/>
            <person name="Caruso L."/>
            <person name="Cedroni M."/>
            <person name="Cotton M."/>
            <person name="Davidson T."/>
            <person name="Desai A."/>
            <person name="Elliott G."/>
            <person name="Erb T."/>
            <person name="Fronick C."/>
            <person name="Gaige T."/>
            <person name="Haakenson W."/>
            <person name="Haglund K."/>
            <person name="Holmes A."/>
            <person name="Harkins R."/>
            <person name="Kim K."/>
            <person name="Kruchowski S.S."/>
            <person name="Strong C.M."/>
            <person name="Grewal N."/>
            <person name="Goyea E."/>
            <person name="Hou S."/>
            <person name="Levy A."/>
            <person name="Martinka S."/>
            <person name="Mead K."/>
            <person name="McLellan M.D."/>
            <person name="Meyer R."/>
            <person name="Randall-Maher J."/>
            <person name="Tomlinson C."/>
            <person name="Dauphin-Kohlberg S."/>
            <person name="Kozlowicz-Reilly A."/>
            <person name="Shah N."/>
            <person name="Swearengen-Shahid S."/>
            <person name="Snider J."/>
            <person name="Strong J.T."/>
            <person name="Thompson J."/>
            <person name="Yoakum M."/>
            <person name="Leonard S."/>
            <person name="Pearman C."/>
            <person name="Trani L."/>
            <person name="Radionenko M."/>
            <person name="Waligorski J.E."/>
            <person name="Wang C."/>
            <person name="Rock S.M."/>
            <person name="Tin-Wollam A.M."/>
            <person name="Maupin R."/>
            <person name="Latreille P."/>
            <person name="Wendl M.C."/>
            <person name="Yang S.P."/>
            <person name="Pohl C."/>
            <person name="Wallis J.W."/>
            <person name="Spieth J."/>
            <person name="Bieri T.A."/>
            <person name="Berkowicz N."/>
            <person name="Nelson J.O."/>
            <person name="Osborne J."/>
            <person name="Ding L."/>
            <person name="Meyer R."/>
            <person name="Sabo A."/>
            <person name="Shotland Y."/>
            <person name="Sinha P."/>
            <person name="Wohldmann P.E."/>
            <person name="Cook L.L."/>
            <person name="Hickenbotham M.T."/>
            <person name="Eldred J."/>
            <person name="Williams D."/>
            <person name="Jones T.A."/>
            <person name="She X."/>
            <person name="Ciccarelli F.D."/>
            <person name="Izaurralde E."/>
            <person name="Taylor J."/>
            <person name="Schmutz J."/>
            <person name="Myers R.M."/>
            <person name="Cox D.R."/>
            <person name="Huang X."/>
            <person name="McPherson J.D."/>
            <person name="Mardis E.R."/>
            <person name="Clifton S.W."/>
            <person name="Warren W.C."/>
            <person name="Chinwalla A.T."/>
            <person name="Eddy S.R."/>
            <person name="Marra M.A."/>
            <person name="Ovcharenko I."/>
            <person name="Furey T.S."/>
            <person name="Miller W."/>
            <person name="Eichler E.E."/>
            <person name="Bork P."/>
            <person name="Suyama M."/>
            <person name="Torrents D."/>
            <person name="Waterston R.H."/>
            <person name="Wilson R.K."/>
        </authorList>
    </citation>
    <scope>NUCLEOTIDE SEQUENCE [LARGE SCALE GENOMIC DNA]</scope>
</reference>
<proteinExistence type="predicted"/>
<reference evidence="2" key="5">
    <citation type="submission" date="2025-09" db="UniProtKB">
        <authorList>
            <consortium name="Ensembl"/>
        </authorList>
    </citation>
    <scope>IDENTIFICATION</scope>
</reference>
<dbReference type="Ensembl" id="ENST00000714406.1">
    <property type="protein sequence ID" value="ENSP00000519674.1"/>
    <property type="gene ID" value="ENSG00000087266.19"/>
</dbReference>
<dbReference type="AlphaFoldDB" id="A0AAQ5BI12"/>